<sequence length="47" mass="5406">MAEVKEVTENQLAKIKDYIESIKYGSVNIIIQDGKIIQIDKSEKIRL</sequence>
<dbReference type="RefSeq" id="WP_036951617.1">
    <property type="nucleotide sequence ID" value="NZ_FMWK01000002.1"/>
</dbReference>
<evidence type="ECO:0008006" key="3">
    <source>
        <dbReference type="Google" id="ProtNLM"/>
    </source>
</evidence>
<proteinExistence type="predicted"/>
<protein>
    <recommendedName>
        <fullName evidence="3">DUF2292 domain-containing protein</fullName>
    </recommendedName>
</protein>
<accession>A0A1G5RSM0</accession>
<dbReference type="EMBL" id="FMWK01000002">
    <property type="protein sequence ID" value="SCZ77083.1"/>
    <property type="molecule type" value="Genomic_DNA"/>
</dbReference>
<evidence type="ECO:0000313" key="1">
    <source>
        <dbReference type="EMBL" id="SCZ77083.1"/>
    </source>
</evidence>
<evidence type="ECO:0000313" key="2">
    <source>
        <dbReference type="Proteomes" id="UP000199428"/>
    </source>
</evidence>
<organism evidence="1 2">
    <name type="scientific">Pseudobutyrivibrio xylanivorans</name>
    <dbReference type="NCBI Taxonomy" id="185007"/>
    <lineage>
        <taxon>Bacteria</taxon>
        <taxon>Bacillati</taxon>
        <taxon>Bacillota</taxon>
        <taxon>Clostridia</taxon>
        <taxon>Lachnospirales</taxon>
        <taxon>Lachnospiraceae</taxon>
        <taxon>Pseudobutyrivibrio</taxon>
    </lineage>
</organism>
<name>A0A1G5RSM0_PSEXY</name>
<dbReference type="AlphaFoldDB" id="A0A1G5RSM0"/>
<reference evidence="1 2" key="1">
    <citation type="submission" date="2016-10" db="EMBL/GenBank/DDBJ databases">
        <authorList>
            <person name="de Groot N.N."/>
        </authorList>
    </citation>
    <scope>NUCLEOTIDE SEQUENCE [LARGE SCALE GENOMIC DNA]</scope>
    <source>
        <strain evidence="1 2">DSM 10317</strain>
    </source>
</reference>
<dbReference type="Pfam" id="PF10055">
    <property type="entry name" value="DUF2292"/>
    <property type="match status" value="1"/>
</dbReference>
<dbReference type="InterPro" id="IPR018743">
    <property type="entry name" value="DUF2292"/>
</dbReference>
<dbReference type="Proteomes" id="UP000199428">
    <property type="component" value="Unassembled WGS sequence"/>
</dbReference>
<gene>
    <name evidence="1" type="ORF">SAMN02910350_00596</name>
</gene>